<accession>A0ABV5J0T8</accession>
<keyword evidence="6" id="KW-0131">Cell cycle</keyword>
<evidence type="ECO:0000256" key="2">
    <source>
        <dbReference type="ARBA" id="ARBA00009008"/>
    </source>
</evidence>
<name>A0ABV5J0T8_9BACT</name>
<protein>
    <submittedName>
        <fullName evidence="9">DivIVA domain-containing protein</fullName>
    </submittedName>
</protein>
<dbReference type="PANTHER" id="PTHR35794:SF2">
    <property type="entry name" value="CELL DIVISION PROTEIN DIVIVA"/>
    <property type="match status" value="1"/>
</dbReference>
<gene>
    <name evidence="9" type="ORF">ACFFUR_01305</name>
</gene>
<proteinExistence type="inferred from homology"/>
<comment type="similarity">
    <text evidence="2">Belongs to the DivIVA family.</text>
</comment>
<keyword evidence="10" id="KW-1185">Reference proteome</keyword>
<keyword evidence="4" id="KW-0132">Cell division</keyword>
<feature type="region of interest" description="Disordered" evidence="8">
    <location>
        <begin position="195"/>
        <end position="285"/>
    </location>
</feature>
<feature type="coiled-coil region" evidence="7">
    <location>
        <begin position="126"/>
        <end position="171"/>
    </location>
</feature>
<dbReference type="Gene3D" id="6.10.250.660">
    <property type="match status" value="1"/>
</dbReference>
<evidence type="ECO:0000256" key="4">
    <source>
        <dbReference type="ARBA" id="ARBA00022618"/>
    </source>
</evidence>
<reference evidence="9 10" key="1">
    <citation type="submission" date="2024-09" db="EMBL/GenBank/DDBJ databases">
        <authorList>
            <person name="Sun Q."/>
            <person name="Mori K."/>
        </authorList>
    </citation>
    <scope>NUCLEOTIDE SEQUENCE [LARGE SCALE GENOMIC DNA]</scope>
    <source>
        <strain evidence="9 10">CECT 7682</strain>
    </source>
</reference>
<sequence>MKITPLEIRQKTFEKNFRGFDKEEVASFLASLSQEWEKIMDEKKGLEIKLEQVQKESAKLREVEGSLFKTLKAAEDTGANMIEQANKTAELILKEAQMNSDAMLSEAKNKSRAIIESAETKAKRIMEDMKEDASVLVEDYEDLLAQREVILRNLKNLANNTQETIKHSQDDLKRVDMEAHAKLVKTMSRKVSFDDEDNVGSHIEARPKERESESEVTETTPPVSIPGSSVAEAEETPEKTGPETKEEPGNIQNREETSHNEDDTSSQAPDEPKQKKSGSFFDQFD</sequence>
<dbReference type="Proteomes" id="UP001589654">
    <property type="component" value="Unassembled WGS sequence"/>
</dbReference>
<evidence type="ECO:0000256" key="6">
    <source>
        <dbReference type="ARBA" id="ARBA00023306"/>
    </source>
</evidence>
<organism evidence="9 10">
    <name type="scientific">Echinicola jeungdonensis</name>
    <dbReference type="NCBI Taxonomy" id="709343"/>
    <lineage>
        <taxon>Bacteria</taxon>
        <taxon>Pseudomonadati</taxon>
        <taxon>Bacteroidota</taxon>
        <taxon>Cytophagia</taxon>
        <taxon>Cytophagales</taxon>
        <taxon>Cyclobacteriaceae</taxon>
        <taxon>Echinicola</taxon>
    </lineage>
</organism>
<feature type="compositionally biased region" description="Basic and acidic residues" evidence="8">
    <location>
        <begin position="203"/>
        <end position="213"/>
    </location>
</feature>
<evidence type="ECO:0000256" key="7">
    <source>
        <dbReference type="SAM" id="Coils"/>
    </source>
</evidence>
<dbReference type="PANTHER" id="PTHR35794">
    <property type="entry name" value="CELL DIVISION PROTEIN DIVIVA"/>
    <property type="match status" value="1"/>
</dbReference>
<evidence type="ECO:0000256" key="3">
    <source>
        <dbReference type="ARBA" id="ARBA00022490"/>
    </source>
</evidence>
<dbReference type="InterPro" id="IPR019933">
    <property type="entry name" value="DivIVA_domain"/>
</dbReference>
<feature type="compositionally biased region" description="Basic and acidic residues" evidence="8">
    <location>
        <begin position="236"/>
        <end position="262"/>
    </location>
</feature>
<comment type="caution">
    <text evidence="9">The sequence shown here is derived from an EMBL/GenBank/DDBJ whole genome shotgun (WGS) entry which is preliminary data.</text>
</comment>
<evidence type="ECO:0000256" key="1">
    <source>
        <dbReference type="ARBA" id="ARBA00004496"/>
    </source>
</evidence>
<comment type="subcellular location">
    <subcellularLocation>
        <location evidence="1">Cytoplasm</location>
    </subcellularLocation>
</comment>
<evidence type="ECO:0000313" key="9">
    <source>
        <dbReference type="EMBL" id="MFB9210429.1"/>
    </source>
</evidence>
<dbReference type="NCBIfam" id="TIGR03544">
    <property type="entry name" value="DivI1A_domain"/>
    <property type="match status" value="1"/>
</dbReference>
<evidence type="ECO:0000256" key="8">
    <source>
        <dbReference type="SAM" id="MobiDB-lite"/>
    </source>
</evidence>
<dbReference type="Pfam" id="PF05103">
    <property type="entry name" value="DivIVA"/>
    <property type="match status" value="1"/>
</dbReference>
<evidence type="ECO:0000256" key="5">
    <source>
        <dbReference type="ARBA" id="ARBA00023054"/>
    </source>
</evidence>
<keyword evidence="3" id="KW-0963">Cytoplasm</keyword>
<evidence type="ECO:0000313" key="10">
    <source>
        <dbReference type="Proteomes" id="UP001589654"/>
    </source>
</evidence>
<feature type="coiled-coil region" evidence="7">
    <location>
        <begin position="36"/>
        <end position="63"/>
    </location>
</feature>
<dbReference type="EMBL" id="JBHMEW010000008">
    <property type="protein sequence ID" value="MFB9210429.1"/>
    <property type="molecule type" value="Genomic_DNA"/>
</dbReference>
<keyword evidence="5 7" id="KW-0175">Coiled coil</keyword>
<dbReference type="RefSeq" id="WP_290246685.1">
    <property type="nucleotide sequence ID" value="NZ_JAUFQT010000001.1"/>
</dbReference>
<dbReference type="InterPro" id="IPR007793">
    <property type="entry name" value="DivIVA_fam"/>
</dbReference>